<dbReference type="Gene3D" id="3.30.70.1620">
    <property type="match status" value="1"/>
</dbReference>
<evidence type="ECO:0000313" key="8">
    <source>
        <dbReference type="EMBL" id="VAX18231.1"/>
    </source>
</evidence>
<feature type="domain" description="SMC hinge" evidence="7">
    <location>
        <begin position="529"/>
        <end position="645"/>
    </location>
</feature>
<evidence type="ECO:0000259" key="7">
    <source>
        <dbReference type="SMART" id="SM00968"/>
    </source>
</evidence>
<dbReference type="Gene3D" id="1.20.1060.20">
    <property type="match status" value="1"/>
</dbReference>
<evidence type="ECO:0000256" key="2">
    <source>
        <dbReference type="ARBA" id="ARBA00022741"/>
    </source>
</evidence>
<keyword evidence="3" id="KW-0067">ATP-binding</keyword>
<dbReference type="InterPro" id="IPR010935">
    <property type="entry name" value="SMC_hinge"/>
</dbReference>
<dbReference type="Gene3D" id="1.10.287.1490">
    <property type="match status" value="1"/>
</dbReference>
<dbReference type="HAMAP" id="MF_01894">
    <property type="entry name" value="Smc_prok"/>
    <property type="match status" value="1"/>
</dbReference>
<dbReference type="InterPro" id="IPR027417">
    <property type="entry name" value="P-loop_NTPase"/>
</dbReference>
<dbReference type="InterPro" id="IPR036277">
    <property type="entry name" value="SMC_hinge_sf"/>
</dbReference>
<dbReference type="PIRSF" id="PIRSF005719">
    <property type="entry name" value="SMC"/>
    <property type="match status" value="1"/>
</dbReference>
<dbReference type="Pfam" id="PF02463">
    <property type="entry name" value="SMC_N"/>
    <property type="match status" value="1"/>
</dbReference>
<keyword evidence="2" id="KW-0547">Nucleotide-binding</keyword>
<dbReference type="EMBL" id="UOGA01000119">
    <property type="protein sequence ID" value="VAX18231.1"/>
    <property type="molecule type" value="Genomic_DNA"/>
</dbReference>
<dbReference type="SUPFAM" id="SSF75553">
    <property type="entry name" value="Smc hinge domain"/>
    <property type="match status" value="1"/>
</dbReference>
<feature type="coiled-coil region" evidence="6">
    <location>
        <begin position="171"/>
        <end position="370"/>
    </location>
</feature>
<dbReference type="FunFam" id="3.40.50.300:FF:000984">
    <property type="entry name" value="Chromosome partition protein Smc"/>
    <property type="match status" value="1"/>
</dbReference>
<dbReference type="AlphaFoldDB" id="A0A3B1BUL1"/>
<dbReference type="PANTHER" id="PTHR43977">
    <property type="entry name" value="STRUCTURAL MAINTENANCE OF CHROMOSOMES PROTEIN 3"/>
    <property type="match status" value="1"/>
</dbReference>
<keyword evidence="1" id="KW-0963">Cytoplasm</keyword>
<feature type="coiled-coil region" evidence="6">
    <location>
        <begin position="688"/>
        <end position="953"/>
    </location>
</feature>
<dbReference type="GO" id="GO:0016887">
    <property type="term" value="F:ATP hydrolysis activity"/>
    <property type="evidence" value="ECO:0007669"/>
    <property type="project" value="InterPro"/>
</dbReference>
<dbReference type="NCBIfam" id="TIGR02168">
    <property type="entry name" value="SMC_prok_B"/>
    <property type="match status" value="1"/>
</dbReference>
<proteinExistence type="inferred from homology"/>
<evidence type="ECO:0000256" key="1">
    <source>
        <dbReference type="ARBA" id="ARBA00022490"/>
    </source>
</evidence>
<evidence type="ECO:0000256" key="6">
    <source>
        <dbReference type="SAM" id="Coils"/>
    </source>
</evidence>
<dbReference type="InterPro" id="IPR011890">
    <property type="entry name" value="SMC_prok"/>
</dbReference>
<dbReference type="GO" id="GO:0030261">
    <property type="term" value="P:chromosome condensation"/>
    <property type="evidence" value="ECO:0007669"/>
    <property type="project" value="InterPro"/>
</dbReference>
<gene>
    <name evidence="8" type="ORF">MNBD_NITROSPINAE04-552</name>
</gene>
<reference evidence="8" key="1">
    <citation type="submission" date="2018-06" db="EMBL/GenBank/DDBJ databases">
        <authorList>
            <person name="Zhirakovskaya E."/>
        </authorList>
    </citation>
    <scope>NUCLEOTIDE SEQUENCE</scope>
</reference>
<dbReference type="InterPro" id="IPR003395">
    <property type="entry name" value="RecF/RecN/SMC_N"/>
</dbReference>
<protein>
    <submittedName>
        <fullName evidence="8">Chromosome partition protein smc</fullName>
    </submittedName>
</protein>
<dbReference type="SMART" id="SM00968">
    <property type="entry name" value="SMC_hinge"/>
    <property type="match status" value="1"/>
</dbReference>
<organism evidence="8">
    <name type="scientific">hydrothermal vent metagenome</name>
    <dbReference type="NCBI Taxonomy" id="652676"/>
    <lineage>
        <taxon>unclassified sequences</taxon>
        <taxon>metagenomes</taxon>
        <taxon>ecological metagenomes</taxon>
    </lineage>
</organism>
<dbReference type="Gene3D" id="3.40.50.300">
    <property type="entry name" value="P-loop containing nucleotide triphosphate hydrolases"/>
    <property type="match status" value="2"/>
</dbReference>
<evidence type="ECO:0000256" key="5">
    <source>
        <dbReference type="ARBA" id="ARBA00023125"/>
    </source>
</evidence>
<dbReference type="GO" id="GO:0003677">
    <property type="term" value="F:DNA binding"/>
    <property type="evidence" value="ECO:0007669"/>
    <property type="project" value="UniProtKB-KW"/>
</dbReference>
<evidence type="ECO:0000256" key="3">
    <source>
        <dbReference type="ARBA" id="ARBA00022840"/>
    </source>
</evidence>
<name>A0A3B1BUL1_9ZZZZ</name>
<sequence>MRFKSLEMRGFKSFVDETKLEFGPGITAVVGPNGCGKSNIADAIRWVLGEQSARFMRGMKMEDLIFNGSGGRKPTGFAEVSITISNEDKAINTHPYSEYEDITVTRKVYRTGESEYFINRTPCRLKDIVDVFLDTGIYARSFSIIEQGQINKIISSKPEDRRFIIEEAAGVMKYKKRRNAAINKLEASQQNLLRIQDILGELERQRNSLKRQAKKAERYGSMRAEIKTRALMFYSMDYQEHEVLLRDASAELTSAKEKEAAFSAGLSTKRNEMEIVSADLSEVERELGGHREECYEVESSIKRNDQHRDLLSRQLVELAASNQMAKEEIGQIEEDIVKVDSHIEERNSEMNNLCEKIEKSEEGMNSIRSEADTTRADLNSHEGLLKSGITESMENMERINSMINTRSSLLARLEMSDSRIGKVTENSRELEEANAALEADLSRLEGLHGEIKEEVEAERVANEKSRVDLKMTGDTLSEVENGLRSVEDEITKTKSKLESLQELEKNLEGFGVGVKSIMKMKEDGDDSFDGVRGLLAEKVRVPEELERALEAILGERLKAVVVEDSSLSLKAIDTLKDKNLSRTSFVSNDLVPVVASGNGVGETGGSILGRVSDLITLSEDIPGSVAVTLQNTLIARDLESALEIWKKNQGAFTIATLDGDVIDVSGVITGGGNGKGSGAHIMARKRIIEELDAKIATLLEEKRGVLERRDSLRELKESASARLLESDENLRRLEFKVMDITKEAQKENAELSRNRGLLDGLNVERSSILEEKERLVAEEAVLAESVARLQKQREEMDEANKLLQENIDILRENLDRVMARAREEEVALTELRGELNNLKMDVTRLNNGKADLVMRLGRLKASISDFETRRDEMRDSIDAMMKENTELARKKDSLNHMIDKLRDAIEEKLNRKSATEEAIKELEKSLESARSDVSDLSLQVSELNMRVENIAEKADHEFNIPVDDLGTTDVSDIDKEETSQRLSFLRGQLARIGDVNMSALDEYEEVNERFEFLQTQHADLVKSIATLRKTIENINATTSKMFNETYEVVSRNFEGIFKRLFGGGRAEMRLVEIEGKSEPGLEILAQPPGKKIQNLNLLSAGEKAMTALSLLFAVFTVKPSPFCLLDEVDAPLDEANIFRFRDMLIDLGKETQFIIITHSQKTMSFADRLYGITQEEMGISKILAVNLVDNINKDFSLTAA</sequence>
<dbReference type="SUPFAM" id="SSF52540">
    <property type="entry name" value="P-loop containing nucleoside triphosphate hydrolases"/>
    <property type="match status" value="1"/>
</dbReference>
<dbReference type="InterPro" id="IPR024704">
    <property type="entry name" value="SMC"/>
</dbReference>
<dbReference type="GO" id="GO:0005524">
    <property type="term" value="F:ATP binding"/>
    <property type="evidence" value="ECO:0007669"/>
    <property type="project" value="UniProtKB-KW"/>
</dbReference>
<dbReference type="GO" id="GO:0007062">
    <property type="term" value="P:sister chromatid cohesion"/>
    <property type="evidence" value="ECO:0007669"/>
    <property type="project" value="InterPro"/>
</dbReference>
<keyword evidence="4 6" id="KW-0175">Coiled coil</keyword>
<evidence type="ECO:0000256" key="4">
    <source>
        <dbReference type="ARBA" id="ARBA00023054"/>
    </source>
</evidence>
<feature type="coiled-coil region" evidence="6">
    <location>
        <begin position="420"/>
        <end position="503"/>
    </location>
</feature>
<dbReference type="Pfam" id="PF06470">
    <property type="entry name" value="SMC_hinge"/>
    <property type="match status" value="1"/>
</dbReference>
<keyword evidence="5" id="KW-0238">DNA-binding</keyword>
<dbReference type="GO" id="GO:0005694">
    <property type="term" value="C:chromosome"/>
    <property type="evidence" value="ECO:0007669"/>
    <property type="project" value="InterPro"/>
</dbReference>
<accession>A0A3B1BUL1</accession>